<dbReference type="EMBL" id="JF937102">
    <property type="protein sequence ID" value="AEK09619.1"/>
    <property type="molecule type" value="Genomic_DNA"/>
</dbReference>
<dbReference type="OrthoDB" id="6001at10239"/>
<keyword evidence="2" id="KW-1185">Reference proteome</keyword>
<evidence type="ECO:0000313" key="1">
    <source>
        <dbReference type="EMBL" id="AEK09619.1"/>
    </source>
</evidence>
<gene>
    <name evidence="1" type="primary">5</name>
    <name evidence="1" type="ORF">PBI_MOZY_5</name>
</gene>
<protein>
    <submittedName>
        <fullName evidence="1">Capsid maturation protease</fullName>
    </submittedName>
</protein>
<dbReference type="InterPro" id="IPR057369">
    <property type="entry name" value="VG15"/>
</dbReference>
<dbReference type="GeneID" id="40233893"/>
<dbReference type="RefSeq" id="YP_009637145.1">
    <property type="nucleotide sequence ID" value="NC_042323.1"/>
</dbReference>
<dbReference type="Proteomes" id="UP000005425">
    <property type="component" value="Segment"/>
</dbReference>
<organism evidence="1 2">
    <name type="scientific">Mycobacterium phage Mozy</name>
    <dbReference type="NCBI Taxonomy" id="2922213"/>
    <lineage>
        <taxon>Viruses</taxon>
        <taxon>Duplodnaviria</taxon>
        <taxon>Heunggongvirae</taxon>
        <taxon>Uroviricota</taxon>
        <taxon>Caudoviricetes</taxon>
        <taxon>Gracegardnervirinae</taxon>
        <taxon>Cheoctovirus</taxon>
        <taxon>Cheoctovirus mozy</taxon>
        <taxon>Mycobacterium virus Mozy</taxon>
    </lineage>
</organism>
<proteinExistence type="predicted"/>
<dbReference type="Pfam" id="PF25310">
    <property type="entry name" value="VG15"/>
    <property type="match status" value="1"/>
</dbReference>
<dbReference type="GO" id="GO:0008233">
    <property type="term" value="F:peptidase activity"/>
    <property type="evidence" value="ECO:0007669"/>
    <property type="project" value="UniProtKB-KW"/>
</dbReference>
<evidence type="ECO:0000313" key="2">
    <source>
        <dbReference type="Proteomes" id="UP000005425"/>
    </source>
</evidence>
<keyword evidence="1" id="KW-0645">Protease</keyword>
<accession>G1D4B9</accession>
<name>G1D4B9_9CAUD</name>
<reference evidence="1 2" key="1">
    <citation type="journal article" date="2012" name="J. Virol.">
        <title>Complete Genome Sequences of 138 Mycobacteriophages.</title>
        <authorList>
            <consortium name="the Science Education Alliance Phage Hunters Advancing Genomics and Evolutionary Science Program"/>
            <consortium name="the KwaZulu-Natal Research Institute for Tuberculosis and HIV Mycobacterial Genetics Course Students"/>
            <consortium name="the Phage Hunters Integrating Research and Education Program"/>
            <person name="Hatfull G.F."/>
        </authorList>
    </citation>
    <scope>NUCLEOTIDE SEQUENCE [LARGE SCALE GENOMIC DNA]</scope>
    <source>
        <strain evidence="1">Mozy</strain>
    </source>
</reference>
<dbReference type="GO" id="GO:0006508">
    <property type="term" value="P:proteolysis"/>
    <property type="evidence" value="ECO:0007669"/>
    <property type="project" value="UniProtKB-KW"/>
</dbReference>
<keyword evidence="1" id="KW-0378">Hydrolase</keyword>
<sequence>MPNPTDAEALRQVLSDLATLNTAQLVRLWRSFSDLSGFEQVVSAALPDVVAPQITAASMVTAQWYTETAPELAYKAAPTVDPIPAERIQRTVSWAFHAPGQSSPLDRLAGSTQRMVFDASRETVLENLENEVAATGSPFPAGTRWARYASATACPFCRMLATRGAVYWSKESAGASTKYHDHCRCIAVPVRPGQSYEPPSYVEQWEKDYVDAVDAAKKGRKAGVEHGAVDPKDILRHMTSA</sequence>